<dbReference type="EMBL" id="CP003360">
    <property type="protein sequence ID" value="AFM24865.1"/>
    <property type="molecule type" value="Genomic_DNA"/>
</dbReference>
<dbReference type="AlphaFoldDB" id="I4C5M4"/>
<evidence type="ECO:0000313" key="3">
    <source>
        <dbReference type="Proteomes" id="UP000006055"/>
    </source>
</evidence>
<evidence type="ECO:0000313" key="2">
    <source>
        <dbReference type="EMBL" id="AFM24865.1"/>
    </source>
</evidence>
<dbReference type="OrthoDB" id="1451271at2"/>
<dbReference type="Proteomes" id="UP000006055">
    <property type="component" value="Chromosome"/>
</dbReference>
<accession>I4C5M4</accession>
<organism evidence="2 3">
    <name type="scientific">Desulfomonile tiedjei (strain ATCC 49306 / DSM 6799 / DCB-1)</name>
    <dbReference type="NCBI Taxonomy" id="706587"/>
    <lineage>
        <taxon>Bacteria</taxon>
        <taxon>Pseudomonadati</taxon>
        <taxon>Thermodesulfobacteriota</taxon>
        <taxon>Desulfomonilia</taxon>
        <taxon>Desulfomonilales</taxon>
        <taxon>Desulfomonilaceae</taxon>
        <taxon>Desulfomonile</taxon>
    </lineage>
</organism>
<feature type="transmembrane region" description="Helical" evidence="1">
    <location>
        <begin position="38"/>
        <end position="61"/>
    </location>
</feature>
<dbReference type="eggNOG" id="ENOG5033EJ0">
    <property type="taxonomic scope" value="Bacteria"/>
</dbReference>
<dbReference type="STRING" id="706587.Desti_2168"/>
<reference evidence="3" key="1">
    <citation type="submission" date="2012-06" db="EMBL/GenBank/DDBJ databases">
        <title>Complete sequence of chromosome of Desulfomonile tiedjei DSM 6799.</title>
        <authorList>
            <person name="Lucas S."/>
            <person name="Copeland A."/>
            <person name="Lapidus A."/>
            <person name="Glavina del Rio T."/>
            <person name="Dalin E."/>
            <person name="Tice H."/>
            <person name="Bruce D."/>
            <person name="Goodwin L."/>
            <person name="Pitluck S."/>
            <person name="Peters L."/>
            <person name="Ovchinnikova G."/>
            <person name="Zeytun A."/>
            <person name="Lu M."/>
            <person name="Kyrpides N."/>
            <person name="Mavromatis K."/>
            <person name="Ivanova N."/>
            <person name="Brettin T."/>
            <person name="Detter J.C."/>
            <person name="Han C."/>
            <person name="Larimer F."/>
            <person name="Land M."/>
            <person name="Hauser L."/>
            <person name="Markowitz V."/>
            <person name="Cheng J.-F."/>
            <person name="Hugenholtz P."/>
            <person name="Woyke T."/>
            <person name="Wu D."/>
            <person name="Spring S."/>
            <person name="Schroeder M."/>
            <person name="Brambilla E."/>
            <person name="Klenk H.-P."/>
            <person name="Eisen J.A."/>
        </authorList>
    </citation>
    <scope>NUCLEOTIDE SEQUENCE [LARGE SCALE GENOMIC DNA]</scope>
    <source>
        <strain evidence="3">ATCC 49306 / DSM 6799 / DCB-1</strain>
    </source>
</reference>
<keyword evidence="1" id="KW-0812">Transmembrane</keyword>
<dbReference type="KEGG" id="dti:Desti_2168"/>
<proteinExistence type="predicted"/>
<protein>
    <recommendedName>
        <fullName evidence="4">DUF5808 domain-containing protein</fullName>
    </recommendedName>
</protein>
<evidence type="ECO:0008006" key="4">
    <source>
        <dbReference type="Google" id="ProtNLM"/>
    </source>
</evidence>
<keyword evidence="1" id="KW-1133">Transmembrane helix</keyword>
<gene>
    <name evidence="2" type="ordered locus">Desti_2168</name>
</gene>
<keyword evidence="1" id="KW-0472">Membrane</keyword>
<sequence length="63" mass="7035">MNFGGLSWKRLSGYSAAKSRLSRQIGIPFTRSGRQRKFGAKMGCMTLAIPLTALVILALWWSF</sequence>
<evidence type="ECO:0000256" key="1">
    <source>
        <dbReference type="SAM" id="Phobius"/>
    </source>
</evidence>
<dbReference type="HOGENOM" id="CLU_2878574_0_0_7"/>
<name>I4C5M4_DESTA</name>
<keyword evidence="3" id="KW-1185">Reference proteome</keyword>